<accession>G0R1S8</accession>
<evidence type="ECO:0000256" key="1">
    <source>
        <dbReference type="SAM" id="Phobius"/>
    </source>
</evidence>
<keyword evidence="1" id="KW-0472">Membrane</keyword>
<feature type="transmembrane region" description="Helical" evidence="1">
    <location>
        <begin position="117"/>
        <end position="139"/>
    </location>
</feature>
<evidence type="ECO:0000313" key="2">
    <source>
        <dbReference type="EMBL" id="EGR28580.1"/>
    </source>
</evidence>
<dbReference type="RefSeq" id="XP_004029816.1">
    <property type="nucleotide sequence ID" value="XM_004029768.1"/>
</dbReference>
<proteinExistence type="predicted"/>
<gene>
    <name evidence="2" type="ORF">IMG5_172540</name>
</gene>
<evidence type="ECO:0008006" key="4">
    <source>
        <dbReference type="Google" id="ProtNLM"/>
    </source>
</evidence>
<keyword evidence="3" id="KW-1185">Reference proteome</keyword>
<feature type="transmembrane region" description="Helical" evidence="1">
    <location>
        <begin position="9"/>
        <end position="25"/>
    </location>
</feature>
<feature type="transmembrane region" description="Helical" evidence="1">
    <location>
        <begin position="85"/>
        <end position="105"/>
    </location>
</feature>
<keyword evidence="1" id="KW-1133">Transmembrane helix</keyword>
<dbReference type="EMBL" id="GL984229">
    <property type="protein sequence ID" value="EGR28580.1"/>
    <property type="molecule type" value="Genomic_DNA"/>
</dbReference>
<keyword evidence="1" id="KW-0812">Transmembrane</keyword>
<sequence>MFILSHNSFIFYFFFQLFCLLNLFFVKIRQIQSSSIIFVSICIFYSIFELIDFKLIKFFGCLVTFFFQNLIIVFQKIYFLKFPVIVFNTLGNFAVCLMFFLYFICYIRWTRNIFSQYICKIILFQYFCGQIIILTMVIFQYNTVVLWINCIKNSV</sequence>
<evidence type="ECO:0000313" key="3">
    <source>
        <dbReference type="Proteomes" id="UP000008983"/>
    </source>
</evidence>
<dbReference type="Proteomes" id="UP000008983">
    <property type="component" value="Unassembled WGS sequence"/>
</dbReference>
<feature type="transmembrane region" description="Helical" evidence="1">
    <location>
        <begin position="58"/>
        <end position="79"/>
    </location>
</feature>
<name>G0R1S8_ICHMU</name>
<feature type="transmembrane region" description="Helical" evidence="1">
    <location>
        <begin position="31"/>
        <end position="51"/>
    </location>
</feature>
<dbReference type="InParanoid" id="G0R1S8"/>
<dbReference type="AlphaFoldDB" id="G0R1S8"/>
<reference evidence="2 3" key="1">
    <citation type="submission" date="2011-07" db="EMBL/GenBank/DDBJ databases">
        <authorList>
            <person name="Coyne R."/>
            <person name="Brami D."/>
            <person name="Johnson J."/>
            <person name="Hostetler J."/>
            <person name="Hannick L."/>
            <person name="Clark T."/>
            <person name="Cassidy-Hanley D."/>
            <person name="Inman J."/>
        </authorList>
    </citation>
    <scope>NUCLEOTIDE SEQUENCE [LARGE SCALE GENOMIC DNA]</scope>
    <source>
        <strain evidence="2 3">G5</strain>
    </source>
</reference>
<dbReference type="GeneID" id="14904646"/>
<protein>
    <recommendedName>
        <fullName evidence="4">Transmembrane protein</fullName>
    </recommendedName>
</protein>
<organism evidence="2 3">
    <name type="scientific">Ichthyophthirius multifiliis</name>
    <name type="common">White spot disease agent</name>
    <name type="synonym">Ich</name>
    <dbReference type="NCBI Taxonomy" id="5932"/>
    <lineage>
        <taxon>Eukaryota</taxon>
        <taxon>Sar</taxon>
        <taxon>Alveolata</taxon>
        <taxon>Ciliophora</taxon>
        <taxon>Intramacronucleata</taxon>
        <taxon>Oligohymenophorea</taxon>
        <taxon>Hymenostomatida</taxon>
        <taxon>Ophryoglenina</taxon>
        <taxon>Ichthyophthirius</taxon>
    </lineage>
</organism>